<feature type="non-terminal residue" evidence="8">
    <location>
        <position position="234"/>
    </location>
</feature>
<dbReference type="InterPro" id="IPR050127">
    <property type="entry name" value="Serine_Proteases_S1"/>
</dbReference>
<dbReference type="PRINTS" id="PR00722">
    <property type="entry name" value="CHYMOTRYPSIN"/>
</dbReference>
<evidence type="ECO:0000313" key="8">
    <source>
        <dbReference type="EMBL" id="NWV10926.1"/>
    </source>
</evidence>
<dbReference type="GO" id="GO:0006508">
    <property type="term" value="P:proteolysis"/>
    <property type="evidence" value="ECO:0007669"/>
    <property type="project" value="UniProtKB-KW"/>
</dbReference>
<sequence>GCTDIIGGGVVHAHSWPYMAAIQDEDLDVYCGGALAEEQWVLTAAHCEVNKLEDRVVLGAHRVSTAEKEQQIFEVMDSFPHPEFDQFSGDNDIMLLKLNDTAKLNKYVQLLPLPDSCEDVEPGTLCQVAGWGDTAPRKPSEYLQQATLKIVDRRSCDRKYDNDPKITSNMLCAIAKKKNSPSDTCQGDSGGPLICVGQYSGIISFGDECGKIGIPGVYTLLTEDYIDWIERKIS</sequence>
<keyword evidence="5" id="KW-1015">Disulfide bond</keyword>
<proteinExistence type="predicted"/>
<keyword evidence="3 6" id="KW-0378">Hydrolase</keyword>
<dbReference type="Pfam" id="PF00089">
    <property type="entry name" value="Trypsin"/>
    <property type="match status" value="1"/>
</dbReference>
<dbReference type="PROSITE" id="PS00135">
    <property type="entry name" value="TRYPSIN_SER"/>
    <property type="match status" value="1"/>
</dbReference>
<dbReference type="InterPro" id="IPR033116">
    <property type="entry name" value="TRYPSIN_SER"/>
</dbReference>
<keyword evidence="4 6" id="KW-0720">Serine protease</keyword>
<dbReference type="GO" id="GO:0004252">
    <property type="term" value="F:serine-type endopeptidase activity"/>
    <property type="evidence" value="ECO:0007669"/>
    <property type="project" value="InterPro"/>
</dbReference>
<dbReference type="GO" id="GO:0005615">
    <property type="term" value="C:extracellular space"/>
    <property type="evidence" value="ECO:0007669"/>
    <property type="project" value="TreeGrafter"/>
</dbReference>
<accession>A0A7K6C8F4</accession>
<evidence type="ECO:0000259" key="7">
    <source>
        <dbReference type="PROSITE" id="PS50240"/>
    </source>
</evidence>
<dbReference type="SMART" id="SM00020">
    <property type="entry name" value="Tryp_SPc"/>
    <property type="match status" value="1"/>
</dbReference>
<reference evidence="8 9" key="1">
    <citation type="submission" date="2019-09" db="EMBL/GenBank/DDBJ databases">
        <title>Bird 10,000 Genomes (B10K) Project - Family phase.</title>
        <authorList>
            <person name="Zhang G."/>
        </authorList>
    </citation>
    <scope>NUCLEOTIDE SEQUENCE [LARGE SCALE GENOMIC DNA]</scope>
    <source>
        <strain evidence="8">B10K-DU-012-10</strain>
        <tissue evidence="8">Blood</tissue>
    </source>
</reference>
<dbReference type="InterPro" id="IPR001314">
    <property type="entry name" value="Peptidase_S1A"/>
</dbReference>
<dbReference type="InterPro" id="IPR001254">
    <property type="entry name" value="Trypsin_dom"/>
</dbReference>
<dbReference type="PANTHER" id="PTHR24264">
    <property type="entry name" value="TRYPSIN-RELATED"/>
    <property type="match status" value="1"/>
</dbReference>
<keyword evidence="1 6" id="KW-0645">Protease</keyword>
<feature type="domain" description="Peptidase S1" evidence="7">
    <location>
        <begin position="5"/>
        <end position="234"/>
    </location>
</feature>
<dbReference type="Proteomes" id="UP000584880">
    <property type="component" value="Unassembled WGS sequence"/>
</dbReference>
<dbReference type="EMBL" id="VZRJ01009199">
    <property type="protein sequence ID" value="NWV10926.1"/>
    <property type="molecule type" value="Genomic_DNA"/>
</dbReference>
<evidence type="ECO:0000313" key="9">
    <source>
        <dbReference type="Proteomes" id="UP000584880"/>
    </source>
</evidence>
<organism evidence="8 9">
    <name type="scientific">Ptilonorhynchus violaceus</name>
    <name type="common">Satin bowerbird</name>
    <name type="synonym">Pyrrhocorax violaceus</name>
    <dbReference type="NCBI Taxonomy" id="28724"/>
    <lineage>
        <taxon>Eukaryota</taxon>
        <taxon>Metazoa</taxon>
        <taxon>Chordata</taxon>
        <taxon>Craniata</taxon>
        <taxon>Vertebrata</taxon>
        <taxon>Euteleostomi</taxon>
        <taxon>Archelosauria</taxon>
        <taxon>Archosauria</taxon>
        <taxon>Dinosauria</taxon>
        <taxon>Saurischia</taxon>
        <taxon>Theropoda</taxon>
        <taxon>Coelurosauria</taxon>
        <taxon>Aves</taxon>
        <taxon>Neognathae</taxon>
        <taxon>Neoaves</taxon>
        <taxon>Telluraves</taxon>
        <taxon>Australaves</taxon>
        <taxon>Passeriformes</taxon>
        <taxon>Ptilonorhynchidae</taxon>
        <taxon>Ptilonorhynchus</taxon>
    </lineage>
</organism>
<dbReference type="PROSITE" id="PS00134">
    <property type="entry name" value="TRYPSIN_HIS"/>
    <property type="match status" value="1"/>
</dbReference>
<protein>
    <submittedName>
        <fullName evidence="8">GRAK protein</fullName>
    </submittedName>
</protein>
<dbReference type="FunFam" id="2.40.10.10:FF:000120">
    <property type="entry name" value="Putative serine protease"/>
    <property type="match status" value="1"/>
</dbReference>
<dbReference type="AlphaFoldDB" id="A0A7K6C8F4"/>
<dbReference type="SUPFAM" id="SSF50494">
    <property type="entry name" value="Trypsin-like serine proteases"/>
    <property type="match status" value="1"/>
</dbReference>
<evidence type="ECO:0000256" key="3">
    <source>
        <dbReference type="ARBA" id="ARBA00022801"/>
    </source>
</evidence>
<evidence type="ECO:0000256" key="4">
    <source>
        <dbReference type="ARBA" id="ARBA00022825"/>
    </source>
</evidence>
<evidence type="ECO:0000256" key="2">
    <source>
        <dbReference type="ARBA" id="ARBA00022729"/>
    </source>
</evidence>
<feature type="non-terminal residue" evidence="8">
    <location>
        <position position="1"/>
    </location>
</feature>
<evidence type="ECO:0000256" key="6">
    <source>
        <dbReference type="RuleBase" id="RU363034"/>
    </source>
</evidence>
<dbReference type="CDD" id="cd00190">
    <property type="entry name" value="Tryp_SPc"/>
    <property type="match status" value="1"/>
</dbReference>
<dbReference type="PANTHER" id="PTHR24264:SF20">
    <property type="entry name" value="TRYPSIN-LIKE"/>
    <property type="match status" value="1"/>
</dbReference>
<evidence type="ECO:0000256" key="1">
    <source>
        <dbReference type="ARBA" id="ARBA00022670"/>
    </source>
</evidence>
<name>A0A7K6C8F4_PTIVI</name>
<comment type="caution">
    <text evidence="8">The sequence shown here is derived from an EMBL/GenBank/DDBJ whole genome shotgun (WGS) entry which is preliminary data.</text>
</comment>
<dbReference type="InterPro" id="IPR043504">
    <property type="entry name" value="Peptidase_S1_PA_chymotrypsin"/>
</dbReference>
<keyword evidence="9" id="KW-1185">Reference proteome</keyword>
<dbReference type="Gene3D" id="2.40.10.10">
    <property type="entry name" value="Trypsin-like serine proteases"/>
    <property type="match status" value="2"/>
</dbReference>
<evidence type="ECO:0000256" key="5">
    <source>
        <dbReference type="ARBA" id="ARBA00023157"/>
    </source>
</evidence>
<dbReference type="InterPro" id="IPR018114">
    <property type="entry name" value="TRYPSIN_HIS"/>
</dbReference>
<dbReference type="PROSITE" id="PS50240">
    <property type="entry name" value="TRYPSIN_DOM"/>
    <property type="match status" value="1"/>
</dbReference>
<gene>
    <name evidence="8" type="primary">Gzmk</name>
    <name evidence="8" type="ORF">PTIVIO_R07122</name>
</gene>
<dbReference type="InterPro" id="IPR009003">
    <property type="entry name" value="Peptidase_S1_PA"/>
</dbReference>
<keyword evidence="2" id="KW-0732">Signal</keyword>